<dbReference type="Pfam" id="PF20178">
    <property type="entry name" value="ToxA_N"/>
    <property type="match status" value="1"/>
</dbReference>
<evidence type="ECO:0000313" key="3">
    <source>
        <dbReference type="Proteomes" id="UP001307839"/>
    </source>
</evidence>
<evidence type="ECO:0000313" key="2">
    <source>
        <dbReference type="EMBL" id="MEE1869760.1"/>
    </source>
</evidence>
<feature type="domain" description="Dermonecrotic toxin N-terminal" evidence="1">
    <location>
        <begin position="24"/>
        <end position="285"/>
    </location>
</feature>
<dbReference type="InterPro" id="IPR046673">
    <property type="entry name" value="ToxA_N"/>
</dbReference>
<accession>A0AB35WZS0</accession>
<dbReference type="CDD" id="cd14729">
    <property type="entry name" value="RtxA-like"/>
    <property type="match status" value="1"/>
</dbReference>
<reference evidence="2 3" key="1">
    <citation type="submission" date="2024-01" db="EMBL/GenBank/DDBJ databases">
        <title>Unpublished Manusciprt.</title>
        <authorList>
            <person name="Duman M."/>
            <person name="Valdes E.G."/>
            <person name="Ajmi N."/>
            <person name="Altun S."/>
            <person name="Saticioglu I.B."/>
        </authorList>
    </citation>
    <scope>NUCLEOTIDE SEQUENCE [LARGE SCALE GENOMIC DNA]</scope>
    <source>
        <strain evidence="2 3">120P</strain>
    </source>
</reference>
<protein>
    <submittedName>
        <fullName evidence="2">DUF6543 domain-containing protein</fullName>
    </submittedName>
</protein>
<evidence type="ECO:0000259" key="1">
    <source>
        <dbReference type="Pfam" id="PF20178"/>
    </source>
</evidence>
<keyword evidence="3" id="KW-1185">Reference proteome</keyword>
<organism evidence="2 3">
    <name type="scientific">Pseudomonas auratipiscis</name>
    <dbReference type="NCBI Taxonomy" id="3115853"/>
    <lineage>
        <taxon>Bacteria</taxon>
        <taxon>Pseudomonadati</taxon>
        <taxon>Pseudomonadota</taxon>
        <taxon>Gammaproteobacteria</taxon>
        <taxon>Pseudomonadales</taxon>
        <taxon>Pseudomonadaceae</taxon>
        <taxon>Pseudomonas</taxon>
    </lineage>
</organism>
<name>A0AB35WZS0_9PSED</name>
<dbReference type="Proteomes" id="UP001307839">
    <property type="component" value="Unassembled WGS sequence"/>
</dbReference>
<dbReference type="RefSeq" id="WP_330080884.1">
    <property type="nucleotide sequence ID" value="NZ_JAZDCU010000027.1"/>
</dbReference>
<gene>
    <name evidence="2" type="ORF">V0R53_25575</name>
</gene>
<dbReference type="SUPFAM" id="SSF159501">
    <property type="entry name" value="EreA/ChaN-like"/>
    <property type="match status" value="1"/>
</dbReference>
<dbReference type="EMBL" id="JAZDQP010000026">
    <property type="protein sequence ID" value="MEE1869760.1"/>
    <property type="molecule type" value="Genomic_DNA"/>
</dbReference>
<sequence length="889" mass="99221">MLKTAQQNKDLEDLRLMATQVSTHCPDIRQMARDTAIALLLRHNLAGLDPDHVYFHRFHSGSSSPRTFSGWQHCGHPYQSLTLAQLVLHRFNVADQDGTDELGTYTGFYSDGPGKDTYDEHNEIPLAPKDVLEYFWDVNLSADYSQRLERFWAHYSDAYRTLAKSTFLSNVLEACAEKGDKTLVRYLRKVAVALAAETTWPPTLQQLQNTVTPAQGVRLCTFDIGGHVASSILRVVMDDGYQLLYLPGEVDTFQLFASNLELRTWVLAQTGTAEKRARLLNHFALSSQDEDDRGVGLGHLLDVMKTQWGSLHYDGLNTLNTTLHTDAFSHLRDAARQRMLDDAHFALRSNADLRKQLWIGYLAAFSKVFGPMAAFDWPVALAVVGAGLAETGLNVDQAINGHTTAERQAGVTGAILAGINTLFNATLLRAGGVDAAGEMTETTAGDEAATNTPENPFASEEFEPITPADLQTWVPESFRYEGQAQLLESLESNDILRTAPDSEFKGIFVQDGKQYAMVGEQTYQVRYVGELSTWVIIDPDNPYSFSRNIPIAVDDQGNWQIKPRLGLKGGAPRFLLKIWGRVAPRPGLPALEPSPYEVPQAEREALRAAADGRENFALGDPDSGAPHSRYRQLRDQLALDAHQFYGSFEQPPRPSIPEIPSTASPKEILRSLYEESEGLVIGESHTQESAKQFLMNNMRQLKKLGVDVFYMEHFMTDFQQADLDLFNRTGTMPAELKAYVENHDYMATLGMQTPHTLKKVMYEAFRQNIRIQGIDCMASYRQAWYVQPSLTIRQEMMNFYAHRIIEADQARRGAGRWVALVGNSHTNNFEGVPGLSELQGAIGLRIEDIEIGQAGSIGADAGVWDEIEGEALFVRNDLLLKVPISRPWM</sequence>
<proteinExistence type="predicted"/>
<comment type="caution">
    <text evidence="2">The sequence shown here is derived from an EMBL/GenBank/DDBJ whole genome shotgun (WGS) entry which is preliminary data.</text>
</comment>
<dbReference type="Gene3D" id="3.40.50.11550">
    <property type="match status" value="1"/>
</dbReference>
<dbReference type="AlphaFoldDB" id="A0AB35WZS0"/>